<feature type="domain" description="Filamentous haemagglutinin FhaB/tRNA nuclease CdiA-like TPS" evidence="2">
    <location>
        <begin position="29"/>
        <end position="142"/>
    </location>
</feature>
<name>A0A951UP85_9CYAN</name>
<evidence type="ECO:0000259" key="2">
    <source>
        <dbReference type="SMART" id="SM00912"/>
    </source>
</evidence>
<feature type="chain" id="PRO_5036936444" evidence="1">
    <location>
        <begin position="27"/>
        <end position="582"/>
    </location>
</feature>
<comment type="caution">
    <text evidence="3">The sequence shown here is derived from an EMBL/GenBank/DDBJ whole genome shotgun (WGS) entry which is preliminary data.</text>
</comment>
<dbReference type="Gene3D" id="2.160.20.10">
    <property type="entry name" value="Single-stranded right-handed beta-helix, Pectin lyase-like"/>
    <property type="match status" value="1"/>
</dbReference>
<accession>A0A951UP85</accession>
<reference evidence="3" key="1">
    <citation type="submission" date="2021-05" db="EMBL/GenBank/DDBJ databases">
        <authorList>
            <person name="Pietrasiak N."/>
            <person name="Ward R."/>
            <person name="Stajich J.E."/>
            <person name="Kurbessoian T."/>
        </authorList>
    </citation>
    <scope>NUCLEOTIDE SEQUENCE</scope>
    <source>
        <strain evidence="3">UHER 2000/2452</strain>
    </source>
</reference>
<gene>
    <name evidence="3" type="ORF">KME15_21460</name>
</gene>
<dbReference type="SUPFAM" id="SSF51126">
    <property type="entry name" value="Pectin lyase-like"/>
    <property type="match status" value="1"/>
</dbReference>
<keyword evidence="1" id="KW-0732">Signal</keyword>
<protein>
    <submittedName>
        <fullName evidence="3">Filamentous hemagglutinin N-terminal domain-containing protein</fullName>
    </submittedName>
</protein>
<evidence type="ECO:0000313" key="3">
    <source>
        <dbReference type="EMBL" id="MBW4661252.1"/>
    </source>
</evidence>
<organism evidence="3 4">
    <name type="scientific">Drouetiella hepatica Uher 2000/2452</name>
    <dbReference type="NCBI Taxonomy" id="904376"/>
    <lineage>
        <taxon>Bacteria</taxon>
        <taxon>Bacillati</taxon>
        <taxon>Cyanobacteriota</taxon>
        <taxon>Cyanophyceae</taxon>
        <taxon>Oculatellales</taxon>
        <taxon>Oculatellaceae</taxon>
        <taxon>Drouetiella</taxon>
    </lineage>
</organism>
<proteinExistence type="predicted"/>
<sequence>MKTKIAIAVQGYLAACGLLIQPVAWAQIVPDNTLPSSSRVNRQGRVSEITGGTTQGRNLFHSFRGFSVPTGETAFFNNASDIQNIITRITGSSVSNIDGLIRANGNANLFLLNPNGIVFGANAQLDIGGSFVGSTANSLQFADGSEFNAIAPQNSPLLTVSTPIGLQFGTAPGSIRVQGTGNQLRLDLSAFAIGQSVGAAGLQVQPGQTLALVGGDVILQGGHLTTAGGRIELGSVVGQGTVRIDPNDWAIDYAPIRGNRARFGTVQLSQGASVSSSGGGTIQVQGRQVSLTGGSSFLVQTLGTELGGQLTVNASDSVMISGVATDMQSGTVLFGSSLYTDVNAAATVRGSNLSITIDRLQVVDGGHDLILGAASGFTTNAQGNNAGWDSAIATDLSIAQRNNGTTANEINVQNGRVVINSQGFFGIEFRDQLAPNSDITAASGAGTNLNGITRQNMSSASPNVRLFELLETVDSRVQIVSACDRHQENSFTISGRGGVPESPDQALNSSIVWQDLRLPQSIDLSDRQGYPIYTSTTIALPVQPAMTEAQSWIVEADDRVKLVAGQEHSFWQSSLNCRAEVN</sequence>
<feature type="signal peptide" evidence="1">
    <location>
        <begin position="1"/>
        <end position="26"/>
    </location>
</feature>
<dbReference type="AlphaFoldDB" id="A0A951UP85"/>
<dbReference type="SMART" id="SM00912">
    <property type="entry name" value="Haemagg_act"/>
    <property type="match status" value="1"/>
</dbReference>
<dbReference type="InterPro" id="IPR012334">
    <property type="entry name" value="Pectin_lyas_fold"/>
</dbReference>
<dbReference type="InterPro" id="IPR011050">
    <property type="entry name" value="Pectin_lyase_fold/virulence"/>
</dbReference>
<evidence type="ECO:0000256" key="1">
    <source>
        <dbReference type="SAM" id="SignalP"/>
    </source>
</evidence>
<evidence type="ECO:0000313" key="4">
    <source>
        <dbReference type="Proteomes" id="UP000757435"/>
    </source>
</evidence>
<dbReference type="NCBIfam" id="TIGR01901">
    <property type="entry name" value="adhes_NPXG"/>
    <property type="match status" value="1"/>
</dbReference>
<reference evidence="3" key="2">
    <citation type="journal article" date="2022" name="Microbiol. Resour. Announc.">
        <title>Metagenome Sequencing to Explore Phylogenomics of Terrestrial Cyanobacteria.</title>
        <authorList>
            <person name="Ward R.D."/>
            <person name="Stajich J.E."/>
            <person name="Johansen J.R."/>
            <person name="Huntemann M."/>
            <person name="Clum A."/>
            <person name="Foster B."/>
            <person name="Foster B."/>
            <person name="Roux S."/>
            <person name="Palaniappan K."/>
            <person name="Varghese N."/>
            <person name="Mukherjee S."/>
            <person name="Reddy T.B.K."/>
            <person name="Daum C."/>
            <person name="Copeland A."/>
            <person name="Chen I.A."/>
            <person name="Ivanova N.N."/>
            <person name="Kyrpides N.C."/>
            <person name="Shapiro N."/>
            <person name="Eloe-Fadrosh E.A."/>
            <person name="Pietrasiak N."/>
        </authorList>
    </citation>
    <scope>NUCLEOTIDE SEQUENCE</scope>
    <source>
        <strain evidence="3">UHER 2000/2452</strain>
    </source>
</reference>
<dbReference type="Proteomes" id="UP000757435">
    <property type="component" value="Unassembled WGS sequence"/>
</dbReference>
<dbReference type="Pfam" id="PF05860">
    <property type="entry name" value="TPS"/>
    <property type="match status" value="1"/>
</dbReference>
<dbReference type="EMBL" id="JAHHHD010000033">
    <property type="protein sequence ID" value="MBW4661252.1"/>
    <property type="molecule type" value="Genomic_DNA"/>
</dbReference>
<dbReference type="InterPro" id="IPR008638">
    <property type="entry name" value="FhaB/CdiA-like_TPS"/>
</dbReference>